<keyword evidence="1" id="KW-0732">Signal</keyword>
<feature type="chain" id="PRO_5021984294" description="Peptidase inhibitor family I36" evidence="1">
    <location>
        <begin position="28"/>
        <end position="145"/>
    </location>
</feature>
<dbReference type="RefSeq" id="WP_145903194.1">
    <property type="nucleotide sequence ID" value="NZ_BAAAMZ010000042.1"/>
</dbReference>
<keyword evidence="3" id="KW-1185">Reference proteome</keyword>
<gene>
    <name evidence="2" type="ORF">FHX73_11675</name>
</gene>
<evidence type="ECO:0008006" key="4">
    <source>
        <dbReference type="Google" id="ProtNLM"/>
    </source>
</evidence>
<reference evidence="2 3" key="1">
    <citation type="submission" date="2019-06" db="EMBL/GenBank/DDBJ databases">
        <title>Sequencing the genomes of 1000 actinobacteria strains.</title>
        <authorList>
            <person name="Klenk H.-P."/>
        </authorList>
    </citation>
    <scope>NUCLEOTIDE SEQUENCE [LARGE SCALE GENOMIC DNA]</scope>
    <source>
        <strain evidence="2 3">DSM 44826</strain>
    </source>
</reference>
<sequence>MSFFSKTGLVAAAAAIAVSLSSGAAFAADITDNTANCNDTDGGGGDACLYYNSNLGGARDADPNANNYGTTYTFKAYYGGTNGAGQYVKNNAASVYNSTSCFDLHIWFNSNQAGAMQTIGDNDWANLNATLKNNNASQSWTSVPC</sequence>
<dbReference type="EMBL" id="VIWT01000001">
    <property type="protein sequence ID" value="TWF96901.1"/>
    <property type="molecule type" value="Genomic_DNA"/>
</dbReference>
<evidence type="ECO:0000313" key="3">
    <source>
        <dbReference type="Proteomes" id="UP000317940"/>
    </source>
</evidence>
<dbReference type="OrthoDB" id="4173726at2"/>
<proteinExistence type="predicted"/>
<name>A0A561UC16_9ACTN</name>
<evidence type="ECO:0000313" key="2">
    <source>
        <dbReference type="EMBL" id="TWF96901.1"/>
    </source>
</evidence>
<organism evidence="2 3">
    <name type="scientific">Kitasatospora viridis</name>
    <dbReference type="NCBI Taxonomy" id="281105"/>
    <lineage>
        <taxon>Bacteria</taxon>
        <taxon>Bacillati</taxon>
        <taxon>Actinomycetota</taxon>
        <taxon>Actinomycetes</taxon>
        <taxon>Kitasatosporales</taxon>
        <taxon>Streptomycetaceae</taxon>
        <taxon>Kitasatospora</taxon>
    </lineage>
</organism>
<protein>
    <recommendedName>
        <fullName evidence="4">Peptidase inhibitor family I36</fullName>
    </recommendedName>
</protein>
<feature type="signal peptide" evidence="1">
    <location>
        <begin position="1"/>
        <end position="27"/>
    </location>
</feature>
<comment type="caution">
    <text evidence="2">The sequence shown here is derived from an EMBL/GenBank/DDBJ whole genome shotgun (WGS) entry which is preliminary data.</text>
</comment>
<dbReference type="Proteomes" id="UP000317940">
    <property type="component" value="Unassembled WGS sequence"/>
</dbReference>
<evidence type="ECO:0000256" key="1">
    <source>
        <dbReference type="SAM" id="SignalP"/>
    </source>
</evidence>
<accession>A0A561UC16</accession>
<dbReference type="AlphaFoldDB" id="A0A561UC16"/>